<evidence type="ECO:0000313" key="2">
    <source>
        <dbReference type="Proteomes" id="UP000275408"/>
    </source>
</evidence>
<reference evidence="1 2" key="1">
    <citation type="journal article" date="2018" name="Sci. Rep.">
        <title>Comparative analysis of the Pocillopora damicornis genome highlights role of immune system in coral evolution.</title>
        <authorList>
            <person name="Cunning R."/>
            <person name="Bay R.A."/>
            <person name="Gillette P."/>
            <person name="Baker A.C."/>
            <person name="Traylor-Knowles N."/>
        </authorList>
    </citation>
    <scope>NUCLEOTIDE SEQUENCE [LARGE SCALE GENOMIC DNA]</scope>
    <source>
        <strain evidence="1">RSMAS</strain>
        <tissue evidence="1">Whole animal</tissue>
    </source>
</reference>
<name>A0A3M6TIK5_POCDA</name>
<sequence length="68" mass="8045">MTHLHLRETGYQHFHLQKIKTVQMVTLFAEYVSTRRIPFFHHHNFAITYSSDVVRILLAMGYERGGRG</sequence>
<gene>
    <name evidence="1" type="ORF">pdam_00024044</name>
</gene>
<organism evidence="1 2">
    <name type="scientific">Pocillopora damicornis</name>
    <name type="common">Cauliflower coral</name>
    <name type="synonym">Millepora damicornis</name>
    <dbReference type="NCBI Taxonomy" id="46731"/>
    <lineage>
        <taxon>Eukaryota</taxon>
        <taxon>Metazoa</taxon>
        <taxon>Cnidaria</taxon>
        <taxon>Anthozoa</taxon>
        <taxon>Hexacorallia</taxon>
        <taxon>Scleractinia</taxon>
        <taxon>Astrocoeniina</taxon>
        <taxon>Pocilloporidae</taxon>
        <taxon>Pocillopora</taxon>
    </lineage>
</organism>
<comment type="caution">
    <text evidence="1">The sequence shown here is derived from an EMBL/GenBank/DDBJ whole genome shotgun (WGS) entry which is preliminary data.</text>
</comment>
<accession>A0A3M6TIK5</accession>
<proteinExistence type="predicted"/>
<protein>
    <submittedName>
        <fullName evidence="1">Uncharacterized protein</fullName>
    </submittedName>
</protein>
<keyword evidence="2" id="KW-1185">Reference proteome</keyword>
<dbReference type="Proteomes" id="UP000275408">
    <property type="component" value="Unassembled WGS sequence"/>
</dbReference>
<dbReference type="AlphaFoldDB" id="A0A3M6TIK5"/>
<evidence type="ECO:0000313" key="1">
    <source>
        <dbReference type="EMBL" id="RMX41196.1"/>
    </source>
</evidence>
<dbReference type="EMBL" id="RCHS01003519">
    <property type="protein sequence ID" value="RMX41196.1"/>
    <property type="molecule type" value="Genomic_DNA"/>
</dbReference>